<evidence type="ECO:0000313" key="1">
    <source>
        <dbReference type="EMBL" id="KIY97775.1"/>
    </source>
</evidence>
<dbReference type="InterPro" id="IPR003961">
    <property type="entry name" value="FN3_dom"/>
</dbReference>
<proteinExistence type="predicted"/>
<gene>
    <name evidence="1" type="ORF">MNEG_10188</name>
</gene>
<dbReference type="AlphaFoldDB" id="A0A0D2MTL5"/>
<keyword evidence="2" id="KW-1185">Reference proteome</keyword>
<reference evidence="1 2" key="1">
    <citation type="journal article" date="2013" name="BMC Genomics">
        <title>Reconstruction of the lipid metabolism for the microalga Monoraphidium neglectum from its genome sequence reveals characteristics suitable for biofuel production.</title>
        <authorList>
            <person name="Bogen C."/>
            <person name="Al-Dilaimi A."/>
            <person name="Albersmeier A."/>
            <person name="Wichmann J."/>
            <person name="Grundmann M."/>
            <person name="Rupp O."/>
            <person name="Lauersen K.J."/>
            <person name="Blifernez-Klassen O."/>
            <person name="Kalinowski J."/>
            <person name="Goesmann A."/>
            <person name="Mussgnug J.H."/>
            <person name="Kruse O."/>
        </authorList>
    </citation>
    <scope>NUCLEOTIDE SEQUENCE [LARGE SCALE GENOMIC DNA]</scope>
    <source>
        <strain evidence="1 2">SAG 48.87</strain>
    </source>
</reference>
<protein>
    <recommendedName>
        <fullName evidence="3">Fibronectin type-III domain-containing protein</fullName>
    </recommendedName>
</protein>
<accession>A0A0D2MTL5</accession>
<dbReference type="Gene3D" id="2.60.40.10">
    <property type="entry name" value="Immunoglobulins"/>
    <property type="match status" value="1"/>
</dbReference>
<evidence type="ECO:0000313" key="2">
    <source>
        <dbReference type="Proteomes" id="UP000054498"/>
    </source>
</evidence>
<dbReference type="RefSeq" id="XP_013896795.1">
    <property type="nucleotide sequence ID" value="XM_014041341.1"/>
</dbReference>
<evidence type="ECO:0008006" key="3">
    <source>
        <dbReference type="Google" id="ProtNLM"/>
    </source>
</evidence>
<dbReference type="CDD" id="cd00063">
    <property type="entry name" value="FN3"/>
    <property type="match status" value="1"/>
</dbReference>
<dbReference type="Proteomes" id="UP000054498">
    <property type="component" value="Unassembled WGS sequence"/>
</dbReference>
<dbReference type="EMBL" id="KK102433">
    <property type="protein sequence ID" value="KIY97775.1"/>
    <property type="molecule type" value="Genomic_DNA"/>
</dbReference>
<dbReference type="InterPro" id="IPR013783">
    <property type="entry name" value="Ig-like_fold"/>
</dbReference>
<dbReference type="GeneID" id="25727325"/>
<organism evidence="1 2">
    <name type="scientific">Monoraphidium neglectum</name>
    <dbReference type="NCBI Taxonomy" id="145388"/>
    <lineage>
        <taxon>Eukaryota</taxon>
        <taxon>Viridiplantae</taxon>
        <taxon>Chlorophyta</taxon>
        <taxon>core chlorophytes</taxon>
        <taxon>Chlorophyceae</taxon>
        <taxon>CS clade</taxon>
        <taxon>Sphaeropleales</taxon>
        <taxon>Selenastraceae</taxon>
        <taxon>Monoraphidium</taxon>
    </lineage>
</organism>
<name>A0A0D2MTL5_9CHLO</name>
<dbReference type="KEGG" id="mng:MNEG_10188"/>
<sequence>MLMDNLGVIKDVSKPLGGAHIIVCDLSQETLKRVTLQAACPTPPPAKCKENLPPEPVRTVNLRRMGRVGDMAEIRVGWSLPPGDACVRQYKVEILNLSTLFKTSRTIEVQPDTVGSVIFKTIPFAAGTKGPAYLFNVVASNKAGSSAARSLTVQT</sequence>